<keyword evidence="1 4" id="KW-0489">Methyltransferase</keyword>
<dbReference type="InterPro" id="IPR029063">
    <property type="entry name" value="SAM-dependent_MTases_sf"/>
</dbReference>
<dbReference type="PANTHER" id="PTHR43619">
    <property type="entry name" value="S-ADENOSYL-L-METHIONINE-DEPENDENT METHYLTRANSFERASE YKTD-RELATED"/>
    <property type="match status" value="1"/>
</dbReference>
<dbReference type="Proteomes" id="UP000534306">
    <property type="component" value="Unassembled WGS sequence"/>
</dbReference>
<dbReference type="InterPro" id="IPR018506">
    <property type="entry name" value="Cyt_B5_heme-BS"/>
</dbReference>
<dbReference type="PANTHER" id="PTHR43619:SF2">
    <property type="entry name" value="S-ADENOSYL-L-METHIONINE-DEPENDENT METHYLTRANSFERASES SUPERFAMILY PROTEIN"/>
    <property type="match status" value="1"/>
</dbReference>
<dbReference type="EMBL" id="JABJRC010000017">
    <property type="protein sequence ID" value="NOL45833.1"/>
    <property type="molecule type" value="Genomic_DNA"/>
</dbReference>
<evidence type="ECO:0000313" key="6">
    <source>
        <dbReference type="Proteomes" id="UP000553957"/>
    </source>
</evidence>
<dbReference type="Gene3D" id="3.40.50.150">
    <property type="entry name" value="Vaccinia Virus protein VP39"/>
    <property type="match status" value="1"/>
</dbReference>
<dbReference type="PIRSF" id="PIRSF028177">
    <property type="entry name" value="Polyketide_synth_Omtfrase_TcmP"/>
    <property type="match status" value="1"/>
</dbReference>
<evidence type="ECO:0000313" key="4">
    <source>
        <dbReference type="EMBL" id="NOL45833.1"/>
    </source>
</evidence>
<protein>
    <submittedName>
        <fullName evidence="4">Class I SAM-dependent methyltransferase</fullName>
    </submittedName>
    <submittedName>
        <fullName evidence="3">O-methyltransferase involved in polyketide biosynthesis</fullName>
    </submittedName>
</protein>
<dbReference type="RefSeq" id="WP_171679129.1">
    <property type="nucleotide sequence ID" value="NZ_BAAAGT010000020.1"/>
</dbReference>
<dbReference type="InterPro" id="IPR016874">
    <property type="entry name" value="TcmP-like"/>
</dbReference>
<dbReference type="PROSITE" id="PS00191">
    <property type="entry name" value="CYTOCHROME_B5_1"/>
    <property type="match status" value="1"/>
</dbReference>
<keyword evidence="2 4" id="KW-0808">Transferase</keyword>
<evidence type="ECO:0000256" key="2">
    <source>
        <dbReference type="ARBA" id="ARBA00022679"/>
    </source>
</evidence>
<comment type="caution">
    <text evidence="4">The sequence shown here is derived from an EMBL/GenBank/DDBJ whole genome shotgun (WGS) entry which is preliminary data.</text>
</comment>
<dbReference type="AlphaFoldDB" id="A0A7Y4L7K0"/>
<keyword evidence="5" id="KW-1185">Reference proteome</keyword>
<dbReference type="EMBL" id="JACHKF010000001">
    <property type="protein sequence ID" value="MBB6570248.1"/>
    <property type="molecule type" value="Genomic_DNA"/>
</dbReference>
<dbReference type="InterPro" id="IPR007213">
    <property type="entry name" value="Ppm1/Ppm2/Tcmp"/>
</dbReference>
<reference evidence="3 6" key="2">
    <citation type="submission" date="2020-08" db="EMBL/GenBank/DDBJ databases">
        <title>Sequencing the genomes of 1000 actinobacteria strains.</title>
        <authorList>
            <person name="Klenk H.-P."/>
        </authorList>
    </citation>
    <scope>NUCLEOTIDE SEQUENCE [LARGE SCALE GENOMIC DNA]</scope>
    <source>
        <strain evidence="3 6">DSM 15626</strain>
    </source>
</reference>
<reference evidence="4 5" key="1">
    <citation type="submission" date="2020-05" db="EMBL/GenBank/DDBJ databases">
        <title>Genome sequence of Kribbella sandramycini ATCC 39419.</title>
        <authorList>
            <person name="Maclea K.S."/>
            <person name="Fair J.L."/>
        </authorList>
    </citation>
    <scope>NUCLEOTIDE SEQUENCE [LARGE SCALE GENOMIC DNA]</scope>
    <source>
        <strain evidence="4 5">ATCC 39419</strain>
    </source>
</reference>
<evidence type="ECO:0000313" key="5">
    <source>
        <dbReference type="Proteomes" id="UP000534306"/>
    </source>
</evidence>
<sequence>MRVQLGATQETLLIPLYGRAVETRKKRPMVADPKAVEMVEAIDYDFGKFDGGRSLAGSVLRGMIFDHHVAQFLSDHPGGTVVEIGAGLNTRFDRLDNGRCHWIDLDLPDSMELRRQFFTPSARNQQVAGSVLDTDWLEIVEQHPGPYFFIAEAVFLYLQEDDVRGVVEQLGSTFRGSRIAFDTAGKAMVATQRSHDALKHLAAKFDWECDDPRTLEPWGLRLLDSRTLAQQPAPARKQIPLPLRLLLPIAGLSSRAKTYRMNLFTLR</sequence>
<dbReference type="Proteomes" id="UP000553957">
    <property type="component" value="Unassembled WGS sequence"/>
</dbReference>
<organism evidence="4 5">
    <name type="scientific">Kribbella sandramycini</name>
    <dbReference type="NCBI Taxonomy" id="60450"/>
    <lineage>
        <taxon>Bacteria</taxon>
        <taxon>Bacillati</taxon>
        <taxon>Actinomycetota</taxon>
        <taxon>Actinomycetes</taxon>
        <taxon>Propionibacteriales</taxon>
        <taxon>Kribbellaceae</taxon>
        <taxon>Kribbella</taxon>
    </lineage>
</organism>
<dbReference type="Pfam" id="PF04072">
    <property type="entry name" value="LCM"/>
    <property type="match status" value="1"/>
</dbReference>
<dbReference type="GO" id="GO:0032259">
    <property type="term" value="P:methylation"/>
    <property type="evidence" value="ECO:0007669"/>
    <property type="project" value="UniProtKB-KW"/>
</dbReference>
<accession>A0A7Y4L7K0</accession>
<name>A0A7Y4L7K0_9ACTN</name>
<dbReference type="SUPFAM" id="SSF53335">
    <property type="entry name" value="S-adenosyl-L-methionine-dependent methyltransferases"/>
    <property type="match status" value="1"/>
</dbReference>
<evidence type="ECO:0000313" key="3">
    <source>
        <dbReference type="EMBL" id="MBB6570248.1"/>
    </source>
</evidence>
<evidence type="ECO:0000256" key="1">
    <source>
        <dbReference type="ARBA" id="ARBA00022603"/>
    </source>
</evidence>
<proteinExistence type="predicted"/>
<dbReference type="GO" id="GO:0020037">
    <property type="term" value="F:heme binding"/>
    <property type="evidence" value="ECO:0007669"/>
    <property type="project" value="InterPro"/>
</dbReference>
<dbReference type="GO" id="GO:0008168">
    <property type="term" value="F:methyltransferase activity"/>
    <property type="evidence" value="ECO:0007669"/>
    <property type="project" value="UniProtKB-KW"/>
</dbReference>
<gene>
    <name evidence="3" type="ORF">HNR71_005885</name>
    <name evidence="4" type="ORF">HPO96_36875</name>
</gene>